<accession>A0A9D9NQC5</accession>
<dbReference type="SUPFAM" id="SSF56925">
    <property type="entry name" value="OMPA-like"/>
    <property type="match status" value="1"/>
</dbReference>
<gene>
    <name evidence="2" type="ORF">IAC87_05260</name>
</gene>
<evidence type="ECO:0000313" key="3">
    <source>
        <dbReference type="Proteomes" id="UP000823772"/>
    </source>
</evidence>
<protein>
    <submittedName>
        <fullName evidence="2">PorT family protein</fullName>
    </submittedName>
</protein>
<dbReference type="Gene3D" id="2.40.160.20">
    <property type="match status" value="1"/>
</dbReference>
<dbReference type="InterPro" id="IPR025665">
    <property type="entry name" value="Beta-barrel_OMP_2"/>
</dbReference>
<reference evidence="2" key="1">
    <citation type="submission" date="2020-10" db="EMBL/GenBank/DDBJ databases">
        <authorList>
            <person name="Gilroy R."/>
        </authorList>
    </citation>
    <scope>NUCLEOTIDE SEQUENCE</scope>
    <source>
        <strain evidence="2">B3-2255</strain>
    </source>
</reference>
<evidence type="ECO:0000313" key="2">
    <source>
        <dbReference type="EMBL" id="MBO8481937.1"/>
    </source>
</evidence>
<name>A0A9D9NQC5_9BACT</name>
<sequence length="230" mass="25957">MFAAFSMSVLPVMAEQPHDGPEKKENPDKGWGIGISAGYANNMLSIPDAYDYDRHYSAGDGFYVAVPVKYNFNDWFALSGELAAVSKNYSSYRSMQMMAYPWEKVENYYLSVPVYAQFSFGGKKLRGFVNAGIYAGAWLYSHRRGESLGPFDSVLYPYDEAVPFDSRRDNRFDAGLLAGLGLKYRAASCVEIFAEGRYMYALTDMQKQYRGHIPRYSNTMVVQAGAVFMF</sequence>
<dbReference type="InterPro" id="IPR011250">
    <property type="entry name" value="OMP/PagP_B-barrel"/>
</dbReference>
<dbReference type="Proteomes" id="UP000823772">
    <property type="component" value="Unassembled WGS sequence"/>
</dbReference>
<evidence type="ECO:0000259" key="1">
    <source>
        <dbReference type="Pfam" id="PF13568"/>
    </source>
</evidence>
<feature type="domain" description="Outer membrane protein beta-barrel" evidence="1">
    <location>
        <begin position="27"/>
        <end position="205"/>
    </location>
</feature>
<dbReference type="Pfam" id="PF13568">
    <property type="entry name" value="OMP_b-brl_2"/>
    <property type="match status" value="1"/>
</dbReference>
<organism evidence="2 3">
    <name type="scientific">Candidatus Merdivivens faecigallinarum</name>
    <dbReference type="NCBI Taxonomy" id="2840871"/>
    <lineage>
        <taxon>Bacteria</taxon>
        <taxon>Pseudomonadati</taxon>
        <taxon>Bacteroidota</taxon>
        <taxon>Bacteroidia</taxon>
        <taxon>Bacteroidales</taxon>
        <taxon>Muribaculaceae</taxon>
        <taxon>Muribaculaceae incertae sedis</taxon>
        <taxon>Candidatus Merdivivens</taxon>
    </lineage>
</organism>
<comment type="caution">
    <text evidence="2">The sequence shown here is derived from an EMBL/GenBank/DDBJ whole genome shotgun (WGS) entry which is preliminary data.</text>
</comment>
<proteinExistence type="predicted"/>
<dbReference type="EMBL" id="JADILY010000108">
    <property type="protein sequence ID" value="MBO8481937.1"/>
    <property type="molecule type" value="Genomic_DNA"/>
</dbReference>
<dbReference type="AlphaFoldDB" id="A0A9D9NQC5"/>
<reference evidence="2" key="2">
    <citation type="journal article" date="2021" name="PeerJ">
        <title>Extensive microbial diversity within the chicken gut microbiome revealed by metagenomics and culture.</title>
        <authorList>
            <person name="Gilroy R."/>
            <person name="Ravi A."/>
            <person name="Getino M."/>
            <person name="Pursley I."/>
            <person name="Horton D.L."/>
            <person name="Alikhan N.F."/>
            <person name="Baker D."/>
            <person name="Gharbi K."/>
            <person name="Hall N."/>
            <person name="Watson M."/>
            <person name="Adriaenssens E.M."/>
            <person name="Foster-Nyarko E."/>
            <person name="Jarju S."/>
            <person name="Secka A."/>
            <person name="Antonio M."/>
            <person name="Oren A."/>
            <person name="Chaudhuri R.R."/>
            <person name="La Ragione R."/>
            <person name="Hildebrand F."/>
            <person name="Pallen M.J."/>
        </authorList>
    </citation>
    <scope>NUCLEOTIDE SEQUENCE</scope>
    <source>
        <strain evidence="2">B3-2255</strain>
    </source>
</reference>